<evidence type="ECO:0000259" key="9">
    <source>
        <dbReference type="Pfam" id="PF24762"/>
    </source>
</evidence>
<organism evidence="10 11">
    <name type="scientific">Patagioenas fasciata monilis</name>
    <dbReference type="NCBI Taxonomy" id="372326"/>
    <lineage>
        <taxon>Eukaryota</taxon>
        <taxon>Metazoa</taxon>
        <taxon>Chordata</taxon>
        <taxon>Craniata</taxon>
        <taxon>Vertebrata</taxon>
        <taxon>Euteleostomi</taxon>
        <taxon>Archelosauria</taxon>
        <taxon>Archosauria</taxon>
        <taxon>Dinosauria</taxon>
        <taxon>Saurischia</taxon>
        <taxon>Theropoda</taxon>
        <taxon>Coelurosauria</taxon>
        <taxon>Aves</taxon>
        <taxon>Neognathae</taxon>
        <taxon>Neoaves</taxon>
        <taxon>Columbimorphae</taxon>
        <taxon>Columbiformes</taxon>
        <taxon>Columbidae</taxon>
        <taxon>Patagioenas</taxon>
    </lineage>
</organism>
<dbReference type="GO" id="GO:0030991">
    <property type="term" value="C:intraciliary transport particle A"/>
    <property type="evidence" value="ECO:0007669"/>
    <property type="project" value="TreeGrafter"/>
</dbReference>
<dbReference type="EMBL" id="LSYS01001700">
    <property type="protein sequence ID" value="OPJ87585.1"/>
    <property type="molecule type" value="Genomic_DNA"/>
</dbReference>
<comment type="subcellular location">
    <subcellularLocation>
        <location evidence="1">Cell projection</location>
        <location evidence="1">Cilium</location>
    </subcellularLocation>
</comment>
<name>A0A1V4KT70_PATFA</name>
<evidence type="ECO:0000256" key="7">
    <source>
        <dbReference type="SAM" id="SignalP"/>
    </source>
</evidence>
<dbReference type="Proteomes" id="UP000190648">
    <property type="component" value="Unassembled WGS sequence"/>
</dbReference>
<keyword evidence="4" id="KW-0969">Cilium</keyword>
<gene>
    <name evidence="10" type="ORF">AV530_001030</name>
</gene>
<comment type="caution">
    <text evidence="10">The sequence shown here is derived from an EMBL/GenBank/DDBJ whole genome shotgun (WGS) entry which is preliminary data.</text>
</comment>
<feature type="chain" id="PRO_5012053465" description="Intraflagellar transport 140-like protein" evidence="7">
    <location>
        <begin position="27"/>
        <end position="716"/>
    </location>
</feature>
<evidence type="ECO:0008006" key="12">
    <source>
        <dbReference type="Google" id="ProtNLM"/>
    </source>
</evidence>
<dbReference type="FunFam" id="1.25.40.470:FF:000010">
    <property type="entry name" value="Intraflagellar transport 140 homolog (Chlamydomonas)"/>
    <property type="match status" value="1"/>
</dbReference>
<dbReference type="InterPro" id="IPR011990">
    <property type="entry name" value="TPR-like_helical_dom_sf"/>
</dbReference>
<feature type="signal peptide" evidence="7">
    <location>
        <begin position="1"/>
        <end position="26"/>
    </location>
</feature>
<evidence type="ECO:0000256" key="1">
    <source>
        <dbReference type="ARBA" id="ARBA00004138"/>
    </source>
</evidence>
<evidence type="ECO:0000259" key="8">
    <source>
        <dbReference type="Pfam" id="PF24760"/>
    </source>
</evidence>
<feature type="compositionally biased region" description="Basic and acidic residues" evidence="6">
    <location>
        <begin position="696"/>
        <end position="706"/>
    </location>
</feature>
<evidence type="ECO:0000256" key="2">
    <source>
        <dbReference type="ARBA" id="ARBA00022574"/>
    </source>
</evidence>
<dbReference type="OrthoDB" id="10258787at2759"/>
<evidence type="ECO:0000313" key="10">
    <source>
        <dbReference type="EMBL" id="OPJ87585.1"/>
    </source>
</evidence>
<dbReference type="AlphaFoldDB" id="A0A1V4KT70"/>
<dbReference type="PANTHER" id="PTHR15722:SF7">
    <property type="entry name" value="INTRAFLAGELLAR TRANSPORT PROTEIN 140 HOMOLOG"/>
    <property type="match status" value="1"/>
</dbReference>
<dbReference type="Gene3D" id="1.25.40.470">
    <property type="match status" value="2"/>
</dbReference>
<proteinExistence type="predicted"/>
<reference evidence="10 11" key="1">
    <citation type="submission" date="2016-02" db="EMBL/GenBank/DDBJ databases">
        <title>Band-tailed pigeon sequencing and assembly.</title>
        <authorList>
            <person name="Soares A.E."/>
            <person name="Novak B.J."/>
            <person name="Rice E.S."/>
            <person name="O'Connell B."/>
            <person name="Chang D."/>
            <person name="Weber S."/>
            <person name="Shapiro B."/>
        </authorList>
    </citation>
    <scope>NUCLEOTIDE SEQUENCE [LARGE SCALE GENOMIC DNA]</scope>
    <source>
        <strain evidence="10">BTP2013</strain>
        <tissue evidence="10">Blood</tissue>
    </source>
</reference>
<keyword evidence="3" id="KW-0677">Repeat</keyword>
<evidence type="ECO:0000256" key="6">
    <source>
        <dbReference type="SAM" id="MobiDB-lite"/>
    </source>
</evidence>
<feature type="region of interest" description="Disordered" evidence="6">
    <location>
        <begin position="696"/>
        <end position="716"/>
    </location>
</feature>
<dbReference type="SUPFAM" id="SSF48452">
    <property type="entry name" value="TPR-like"/>
    <property type="match status" value="1"/>
</dbReference>
<dbReference type="PANTHER" id="PTHR15722">
    <property type="entry name" value="IFT140/172-RELATED"/>
    <property type="match status" value="1"/>
</dbReference>
<keyword evidence="2" id="KW-0853">WD repeat</keyword>
<dbReference type="GO" id="GO:0036064">
    <property type="term" value="C:ciliary basal body"/>
    <property type="evidence" value="ECO:0007669"/>
    <property type="project" value="TreeGrafter"/>
</dbReference>
<keyword evidence="11" id="KW-1185">Reference proteome</keyword>
<dbReference type="STRING" id="372326.A0A1V4KT70"/>
<feature type="domain" description="IF140 C-terminal TPR" evidence="8">
    <location>
        <begin position="535"/>
        <end position="658"/>
    </location>
</feature>
<dbReference type="GO" id="GO:0005930">
    <property type="term" value="C:axoneme"/>
    <property type="evidence" value="ECO:0007669"/>
    <property type="project" value="TreeGrafter"/>
</dbReference>
<evidence type="ECO:0000313" key="11">
    <source>
        <dbReference type="Proteomes" id="UP000190648"/>
    </source>
</evidence>
<protein>
    <recommendedName>
        <fullName evidence="12">Intraflagellar transport 140-like protein</fullName>
    </recommendedName>
</protein>
<evidence type="ECO:0000256" key="3">
    <source>
        <dbReference type="ARBA" id="ARBA00022737"/>
    </source>
</evidence>
<dbReference type="Pfam" id="PF24760">
    <property type="entry name" value="TPR_IF140_C"/>
    <property type="match status" value="1"/>
</dbReference>
<dbReference type="Pfam" id="PF24762">
    <property type="entry name" value="TPR_IF140-IFT172"/>
    <property type="match status" value="1"/>
</dbReference>
<keyword evidence="7" id="KW-0732">Signal</keyword>
<feature type="compositionally biased region" description="Acidic residues" evidence="6">
    <location>
        <begin position="707"/>
        <end position="716"/>
    </location>
</feature>
<feature type="domain" description="IF140/IFT172/WDR19 TPR" evidence="9">
    <location>
        <begin position="56"/>
        <end position="527"/>
    </location>
</feature>
<keyword evidence="5" id="KW-0966">Cell projection</keyword>
<sequence length="716" mass="82400">MLGEHIPLALLALLLRLVFITFPALADEVQMRVAFQGGEEEEKNRKFSEHELGAGEAVWENMARMCVKTQRLDVAKICLGNMGHARGAKALREAEQEPEQEARVAMLAVQLGMLEDAERLYKACQRYDLLNKFYQASNQWQKAIETAEAHDRVHLRTTYYNYAKHLEATGEQSLALAHYEKSDTHRFEVPRMLSEDLQALENYVNKMKDKSLWKWWAQYLESQSDMESALKYYALAQDYFSLVRVHCFQGNIQKAAEIANETGNWAASYHLARQYESQNDIKQAVHFYTRAQAFNNAIRLCKENNLDDQLMNLALLSSPEDMIEAACYYEEKGEQMDRAVMLYHKAGHFSKALELAFATQQFGALQLIAEDLDEKSDPALLARCSDFFIEHSQYEKAMELLLTAKKYHEALQLCLKQNLTITEEMAEKMTVAKDSKELSEESRRELLEQIADCCMRQGNYHLATKKYTQAGNKLKAMRALLKSGDTEKIVFFAGVSRQKEIYIMAANYLQSLDWRKDSEIMKNIISFYTKGRALDLLAGFYDACAQVEIDEYHNYEKAQGALAEAYKCLSKAKPRNPQEQESKLARLQSKMTLIRRFIHARRVYSEDPKEAVRQCELLLAEQDLDNAIRHGDVWGFLIEHYVQTQEFHTAYRCLEEMQKRIPAANLSYYVPQQTIEAVHRGAGVPLSRTLVPEQIHHSGAENKEVQEEVADEVEDL</sequence>
<evidence type="ECO:0000256" key="4">
    <source>
        <dbReference type="ARBA" id="ARBA00023069"/>
    </source>
</evidence>
<evidence type="ECO:0000256" key="5">
    <source>
        <dbReference type="ARBA" id="ARBA00023273"/>
    </source>
</evidence>
<dbReference type="InterPro" id="IPR056168">
    <property type="entry name" value="TPR_IF140/IFT172/WDR19"/>
</dbReference>
<dbReference type="InterPro" id="IPR056156">
    <property type="entry name" value="TPR_IF140_C"/>
</dbReference>
<dbReference type="GO" id="GO:0035721">
    <property type="term" value="P:intraciliary retrograde transport"/>
    <property type="evidence" value="ECO:0007669"/>
    <property type="project" value="TreeGrafter"/>
</dbReference>
<accession>A0A1V4KT70</accession>